<evidence type="ECO:0000256" key="1">
    <source>
        <dbReference type="SAM" id="MobiDB-lite"/>
    </source>
</evidence>
<dbReference type="Proteomes" id="UP001465668">
    <property type="component" value="Unassembled WGS sequence"/>
</dbReference>
<protein>
    <submittedName>
        <fullName evidence="2">Uncharacterized protein</fullName>
    </submittedName>
</protein>
<accession>A0ABR2Y480</accession>
<proteinExistence type="predicted"/>
<evidence type="ECO:0000313" key="2">
    <source>
        <dbReference type="EMBL" id="KAK9780769.1"/>
    </source>
</evidence>
<comment type="caution">
    <text evidence="2">The sequence shown here is derived from an EMBL/GenBank/DDBJ whole genome shotgun (WGS) entry which is preliminary data.</text>
</comment>
<feature type="region of interest" description="Disordered" evidence="1">
    <location>
        <begin position="1"/>
        <end position="38"/>
    </location>
</feature>
<sequence length="195" mass="21732">MPLIIADRRSRSAASADKGWVGPGSTTLRAQGWSRQPPDWHPQARCGFVWGVTGTGRLSRLREEDVAYETADVAPAGAWSTLRLTTPAKHGTCELWRIGFSTEPLQRTRTRQNQCNPQRELSQDHDRVVLDSSVPTSHSDKLNNASDRIQVERHGWKSGYSTCRASQAAILSKWAREGFPDFIGRAASPLNEMYT</sequence>
<name>A0ABR2Y480_9PEZI</name>
<gene>
    <name evidence="2" type="ORF">SCAR479_01955</name>
</gene>
<keyword evidence="3" id="KW-1185">Reference proteome</keyword>
<dbReference type="EMBL" id="JARVKM010000005">
    <property type="protein sequence ID" value="KAK9780769.1"/>
    <property type="molecule type" value="Genomic_DNA"/>
</dbReference>
<organism evidence="2 3">
    <name type="scientific">Seiridium cardinale</name>
    <dbReference type="NCBI Taxonomy" id="138064"/>
    <lineage>
        <taxon>Eukaryota</taxon>
        <taxon>Fungi</taxon>
        <taxon>Dikarya</taxon>
        <taxon>Ascomycota</taxon>
        <taxon>Pezizomycotina</taxon>
        <taxon>Sordariomycetes</taxon>
        <taxon>Xylariomycetidae</taxon>
        <taxon>Amphisphaeriales</taxon>
        <taxon>Sporocadaceae</taxon>
        <taxon>Seiridium</taxon>
    </lineage>
</organism>
<feature type="compositionally biased region" description="Basic and acidic residues" evidence="1">
    <location>
        <begin position="1"/>
        <end position="10"/>
    </location>
</feature>
<evidence type="ECO:0000313" key="3">
    <source>
        <dbReference type="Proteomes" id="UP001465668"/>
    </source>
</evidence>
<reference evidence="2 3" key="1">
    <citation type="submission" date="2024-02" db="EMBL/GenBank/DDBJ databases">
        <title>First draft genome assembly of two strains of Seiridium cardinale.</title>
        <authorList>
            <person name="Emiliani G."/>
            <person name="Scali E."/>
        </authorList>
    </citation>
    <scope>NUCLEOTIDE SEQUENCE [LARGE SCALE GENOMIC DNA]</scope>
    <source>
        <strain evidence="2 3">BM-138-000479</strain>
    </source>
</reference>